<dbReference type="eggNOG" id="ENOG5033742">
    <property type="taxonomic scope" value="Bacteria"/>
</dbReference>
<gene>
    <name evidence="2" type="ORF">Mucpa_5748</name>
</gene>
<dbReference type="HOGENOM" id="CLU_893181_0_0_10"/>
<accession>H1Y5P0</accession>
<evidence type="ECO:0000313" key="2">
    <source>
        <dbReference type="EMBL" id="EHQ29816.1"/>
    </source>
</evidence>
<feature type="region of interest" description="Disordered" evidence="1">
    <location>
        <begin position="177"/>
        <end position="211"/>
    </location>
</feature>
<sequence length="322" mass="35649">MKFKLHALEFEVEGNQDVVKEEFKNFNENILSHIISTVNITANAPTMSPKGVSSVSRGLIELDDTTNAYSETVGNQDYPILKDVKLRDLPKSETEWLLTYAFYGSGFGSKEFTKENLIQLYEETDRKDANRTANLSNNIKSLVTSQYIKSTNATNFIILEKGKNKAADILAGKSVSNPTQRKIKKGGASKSNSEQTSAKEATKTSKGKSSAKTGVNFVDQKFALAEISALKSYYGLKAPKSQNEEVLVFLNWYAEHKNSDGASVEEIMYMFKVVTKNVPNALQQVLINLKGPKSNLIDKDDNNKFNLTSLGAMFVADNLPKS</sequence>
<evidence type="ECO:0000313" key="3">
    <source>
        <dbReference type="Proteomes" id="UP000002774"/>
    </source>
</evidence>
<dbReference type="AlphaFoldDB" id="H1Y5P0"/>
<dbReference type="EMBL" id="CM001403">
    <property type="protein sequence ID" value="EHQ29816.1"/>
    <property type="molecule type" value="Genomic_DNA"/>
</dbReference>
<evidence type="ECO:0000256" key="1">
    <source>
        <dbReference type="SAM" id="MobiDB-lite"/>
    </source>
</evidence>
<reference evidence="2" key="1">
    <citation type="submission" date="2011-09" db="EMBL/GenBank/DDBJ databases">
        <title>The permanent draft genome of Mucilaginibacter paludis DSM 18603.</title>
        <authorList>
            <consortium name="US DOE Joint Genome Institute (JGI-PGF)"/>
            <person name="Lucas S."/>
            <person name="Han J."/>
            <person name="Lapidus A."/>
            <person name="Bruce D."/>
            <person name="Goodwin L."/>
            <person name="Pitluck S."/>
            <person name="Peters L."/>
            <person name="Kyrpides N."/>
            <person name="Mavromatis K."/>
            <person name="Ivanova N."/>
            <person name="Mikhailova N."/>
            <person name="Held B."/>
            <person name="Detter J.C."/>
            <person name="Tapia R."/>
            <person name="Han C."/>
            <person name="Land M."/>
            <person name="Hauser L."/>
            <person name="Markowitz V."/>
            <person name="Cheng J.-F."/>
            <person name="Hugenholtz P."/>
            <person name="Woyke T."/>
            <person name="Wu D."/>
            <person name="Tindall B."/>
            <person name="Brambilla E."/>
            <person name="Klenk H.-P."/>
            <person name="Eisen J.A."/>
        </authorList>
    </citation>
    <scope>NUCLEOTIDE SEQUENCE [LARGE SCALE GENOMIC DNA]</scope>
    <source>
        <strain evidence="2">DSM 18603</strain>
    </source>
</reference>
<proteinExistence type="predicted"/>
<name>H1Y5P0_9SPHI</name>
<organism evidence="2 3">
    <name type="scientific">Mucilaginibacter paludis DSM 18603</name>
    <dbReference type="NCBI Taxonomy" id="714943"/>
    <lineage>
        <taxon>Bacteria</taxon>
        <taxon>Pseudomonadati</taxon>
        <taxon>Bacteroidota</taxon>
        <taxon>Sphingobacteriia</taxon>
        <taxon>Sphingobacteriales</taxon>
        <taxon>Sphingobacteriaceae</taxon>
        <taxon>Mucilaginibacter</taxon>
    </lineage>
</organism>
<protein>
    <submittedName>
        <fullName evidence="2">Uncharacterized protein</fullName>
    </submittedName>
</protein>
<keyword evidence="3" id="KW-1185">Reference proteome</keyword>
<dbReference type="Proteomes" id="UP000002774">
    <property type="component" value="Chromosome"/>
</dbReference>